<dbReference type="EMBL" id="AEUN01000007">
    <property type="protein sequence ID" value="EHJ09203.1"/>
    <property type="molecule type" value="Genomic_DNA"/>
</dbReference>
<dbReference type="PATRIC" id="fig|911238.3.peg.25"/>
<dbReference type="Gene3D" id="2.130.10.10">
    <property type="entry name" value="YVTN repeat-like/Quinoprotein amine dehydrogenase"/>
    <property type="match status" value="1"/>
</dbReference>
<keyword evidence="2" id="KW-1185">Reference proteome</keyword>
<dbReference type="InterPro" id="IPR052025">
    <property type="entry name" value="Xyloglucanase_GH74"/>
</dbReference>
<protein>
    <submittedName>
        <fullName evidence="1">BNR repeat domain protein</fullName>
    </submittedName>
</protein>
<dbReference type="SUPFAM" id="SSF110296">
    <property type="entry name" value="Oligoxyloglucan reducing end-specific cellobiohydrolase"/>
    <property type="match status" value="1"/>
</dbReference>
<organism evidence="1 2">
    <name type="scientific">Staphylococcus simiae CCM 7213 = CCUG 51256</name>
    <dbReference type="NCBI Taxonomy" id="911238"/>
    <lineage>
        <taxon>Bacteria</taxon>
        <taxon>Bacillati</taxon>
        <taxon>Bacillota</taxon>
        <taxon>Bacilli</taxon>
        <taxon>Bacillales</taxon>
        <taxon>Staphylococcaceae</taxon>
        <taxon>Staphylococcus</taxon>
    </lineage>
</organism>
<comment type="caution">
    <text evidence="1">The sequence shown here is derived from an EMBL/GenBank/DDBJ whole genome shotgun (WGS) entry which is preliminary data.</text>
</comment>
<dbReference type="PANTHER" id="PTHR43739">
    <property type="entry name" value="XYLOGLUCANASE (EUROFUNG)"/>
    <property type="match status" value="1"/>
</dbReference>
<gene>
    <name evidence="1" type="ORF">SS7213T_00154</name>
</gene>
<reference evidence="1 2" key="1">
    <citation type="journal article" date="2012" name="BMC Genomics">
        <title>Comparative genomic analysis of the genus Staphylococcus including Staphylococcus aureus and its newly described sister species Staphylococcus simiae.</title>
        <authorList>
            <person name="Suzuki H."/>
            <person name="Lefebure T."/>
            <person name="Pavinski Bitar P."/>
            <person name="Stanhope M.J."/>
        </authorList>
    </citation>
    <scope>NUCLEOTIDE SEQUENCE [LARGE SCALE GENOMIC DNA]</scope>
    <source>
        <strain evidence="1 2">CCM 7213</strain>
    </source>
</reference>
<dbReference type="AlphaFoldDB" id="G5JF39"/>
<dbReference type="Proteomes" id="UP000005413">
    <property type="component" value="Unassembled WGS sequence"/>
</dbReference>
<dbReference type="RefSeq" id="WP_002461554.1">
    <property type="nucleotide sequence ID" value="NZ_AEUN01000007.1"/>
</dbReference>
<evidence type="ECO:0000313" key="1">
    <source>
        <dbReference type="EMBL" id="EHJ09203.1"/>
    </source>
</evidence>
<dbReference type="InterPro" id="IPR015943">
    <property type="entry name" value="WD40/YVTN_repeat-like_dom_sf"/>
</dbReference>
<proteinExistence type="predicted"/>
<sequence>MKTFYAGLEKELLVITETTQGYQVTRHFKGTNPTSIAIDPKDHNIVYCTTYGNGLWKSIDAGQHFEAIGQSNSYYTPNFGNGIASAYMTAVYIDDTTNILYVGTEQSALYYSHDEGQTFKEFEAIQSLPSKSRWQFPPRPETHHVQAIAGSYVNNQILNVAIEFGAVIRTIDGGHTWRDDEQPSPRDIHTLRNHPMVPGRLYAACGDGMLTAGHSYAESQDDGQTWTFKSDGIKHRYLYSLAVNAHNPEDIIVSAAHSAYEAHMPTNKKATVYRKLHNEAWQLWNEGLPFEESYIHKLIADPDKDGLFYALNNHGLYQRHSDNESWQQLELNWLDDYKDQHPSFLKVVTTKDE</sequence>
<dbReference type="CDD" id="cd15482">
    <property type="entry name" value="Sialidase_non-viral"/>
    <property type="match status" value="1"/>
</dbReference>
<accession>G5JF39</accession>
<dbReference type="GO" id="GO:0010411">
    <property type="term" value="P:xyloglucan metabolic process"/>
    <property type="evidence" value="ECO:0007669"/>
    <property type="project" value="TreeGrafter"/>
</dbReference>
<dbReference type="PANTHER" id="PTHR43739:SF5">
    <property type="entry name" value="EXO-ALPHA-SIALIDASE"/>
    <property type="match status" value="1"/>
</dbReference>
<dbReference type="OrthoDB" id="9757947at2"/>
<name>G5JF39_9STAP</name>
<evidence type="ECO:0000313" key="2">
    <source>
        <dbReference type="Proteomes" id="UP000005413"/>
    </source>
</evidence>